<keyword evidence="2" id="KW-1185">Reference proteome</keyword>
<dbReference type="RefSeq" id="WP_072576652.1">
    <property type="nucleotide sequence ID" value="NZ_LWHB01000089.1"/>
</dbReference>
<sequence length="248" mass="28761">MSIKRQTISQADLLHYQQLLDSGKVKEFYLNLEEKGYRSATWAKTEFDMTTRYGIENTIFLQKQLGRELNKTEINQLEQNLATQILNQFSQKVKDSDINGSQDLSYEEASLVRQRSYERSKIINAQWIFDSPIKTYKQLHGDAQGEQWYEKLRDGSHKSFKANYENTKKILEKYDHLIKNDPNLNKIDPAFIAALATVAEENRKENTALDDLKNFIQEVAGSNINTNSVEQAEKLVEIVKQTNYPNDL</sequence>
<protein>
    <submittedName>
        <fullName evidence="1">Uncharacterized protein</fullName>
    </submittedName>
</protein>
<dbReference type="Proteomes" id="UP000254601">
    <property type="component" value="Unassembled WGS sequence"/>
</dbReference>
<reference evidence="1 2" key="1">
    <citation type="submission" date="2018-06" db="EMBL/GenBank/DDBJ databases">
        <authorList>
            <consortium name="Pathogen Informatics"/>
            <person name="Doyle S."/>
        </authorList>
    </citation>
    <scope>NUCLEOTIDE SEQUENCE [LARGE SCALE GENOMIC DNA]</scope>
    <source>
        <strain evidence="1 2">NCTC13337</strain>
    </source>
</reference>
<name>A0A380MYS3_9GAMM</name>
<gene>
    <name evidence="1" type="ORF">NCTC13337_02231</name>
</gene>
<dbReference type="AlphaFoldDB" id="A0A380MYS3"/>
<proteinExistence type="predicted"/>
<organism evidence="1 2">
    <name type="scientific">Suttonella ornithocola</name>
    <dbReference type="NCBI Taxonomy" id="279832"/>
    <lineage>
        <taxon>Bacteria</taxon>
        <taxon>Pseudomonadati</taxon>
        <taxon>Pseudomonadota</taxon>
        <taxon>Gammaproteobacteria</taxon>
        <taxon>Cardiobacteriales</taxon>
        <taxon>Cardiobacteriaceae</taxon>
        <taxon>Suttonella</taxon>
    </lineage>
</organism>
<evidence type="ECO:0000313" key="1">
    <source>
        <dbReference type="EMBL" id="SUO97176.1"/>
    </source>
</evidence>
<accession>A0A380MYS3</accession>
<evidence type="ECO:0000313" key="2">
    <source>
        <dbReference type="Proteomes" id="UP000254601"/>
    </source>
</evidence>
<dbReference type="EMBL" id="UHIC01000001">
    <property type="protein sequence ID" value="SUO97176.1"/>
    <property type="molecule type" value="Genomic_DNA"/>
</dbReference>